<keyword evidence="4" id="KW-1185">Reference proteome</keyword>
<name>A0ABT2PI49_9BURK</name>
<dbReference type="CDD" id="cd00586">
    <property type="entry name" value="4HBT"/>
    <property type="match status" value="1"/>
</dbReference>
<accession>A0ABT2PI49</accession>
<evidence type="ECO:0000256" key="2">
    <source>
        <dbReference type="ARBA" id="ARBA00022801"/>
    </source>
</evidence>
<protein>
    <submittedName>
        <fullName evidence="3">Acyl-CoA thioesterase</fullName>
    </submittedName>
</protein>
<dbReference type="InterPro" id="IPR029069">
    <property type="entry name" value="HotDog_dom_sf"/>
</dbReference>
<dbReference type="Gene3D" id="3.10.129.10">
    <property type="entry name" value="Hotdog Thioesterase"/>
    <property type="match status" value="1"/>
</dbReference>
<dbReference type="RefSeq" id="WP_261499151.1">
    <property type="nucleotide sequence ID" value="NZ_JAODYH010000003.1"/>
</dbReference>
<gene>
    <name evidence="3" type="ORF">N0K08_05915</name>
</gene>
<dbReference type="EMBL" id="JAODYH010000003">
    <property type="protein sequence ID" value="MCT9810159.1"/>
    <property type="molecule type" value="Genomic_DNA"/>
</dbReference>
<dbReference type="Pfam" id="PF13279">
    <property type="entry name" value="4HBT_2"/>
    <property type="match status" value="1"/>
</dbReference>
<evidence type="ECO:0000256" key="1">
    <source>
        <dbReference type="ARBA" id="ARBA00005953"/>
    </source>
</evidence>
<comment type="caution">
    <text evidence="3">The sequence shown here is derived from an EMBL/GenBank/DDBJ whole genome shotgun (WGS) entry which is preliminary data.</text>
</comment>
<proteinExistence type="inferred from homology"/>
<dbReference type="PANTHER" id="PTHR31793:SF24">
    <property type="entry name" value="LONG-CHAIN ACYL-COA THIOESTERASE FADM"/>
    <property type="match status" value="1"/>
</dbReference>
<organism evidence="3 4">
    <name type="scientific">Acidovorax bellezanensis</name>
    <dbReference type="NCBI Taxonomy" id="2976702"/>
    <lineage>
        <taxon>Bacteria</taxon>
        <taxon>Pseudomonadati</taxon>
        <taxon>Pseudomonadota</taxon>
        <taxon>Betaproteobacteria</taxon>
        <taxon>Burkholderiales</taxon>
        <taxon>Comamonadaceae</taxon>
        <taxon>Acidovorax</taxon>
    </lineage>
</organism>
<dbReference type="InterPro" id="IPR008272">
    <property type="entry name" value="HB-CoA_thioesterase_AS"/>
</dbReference>
<comment type="similarity">
    <text evidence="1">Belongs to the 4-hydroxybenzoyl-CoA thioesterase family.</text>
</comment>
<sequence>MTTPFAACTQPIVFERPLRIRFAHCDPAGIVFFPQYLVMLNGLVEDWCTDGLGVNYSELLTTRRIGLPIVRLDCEFRAISRMGDDVTLGLAVERVGRSSLTLALHCRAGTQERMRSRQVLVTTDLDTHQARALPDDMRAALAQLPQA</sequence>
<dbReference type="PANTHER" id="PTHR31793">
    <property type="entry name" value="4-HYDROXYBENZOYL-COA THIOESTERASE FAMILY MEMBER"/>
    <property type="match status" value="1"/>
</dbReference>
<keyword evidence="2" id="KW-0378">Hydrolase</keyword>
<evidence type="ECO:0000313" key="4">
    <source>
        <dbReference type="Proteomes" id="UP001525968"/>
    </source>
</evidence>
<evidence type="ECO:0000313" key="3">
    <source>
        <dbReference type="EMBL" id="MCT9810159.1"/>
    </source>
</evidence>
<dbReference type="PROSITE" id="PS01328">
    <property type="entry name" value="4HBCOA_THIOESTERASE"/>
    <property type="match status" value="1"/>
</dbReference>
<reference evidence="3 4" key="1">
    <citation type="submission" date="2022-09" db="EMBL/GenBank/DDBJ databases">
        <title>Draft genome of isolate Be4.</title>
        <authorList>
            <person name="Sanchez-Castro I."/>
            <person name="Martinez-Rodriguez P."/>
            <person name="Descostes M."/>
            <person name="Merroun M."/>
        </authorList>
    </citation>
    <scope>NUCLEOTIDE SEQUENCE [LARGE SCALE GENOMIC DNA]</scope>
    <source>
        <strain evidence="3 4">Be4</strain>
    </source>
</reference>
<dbReference type="SUPFAM" id="SSF54637">
    <property type="entry name" value="Thioesterase/thiol ester dehydrase-isomerase"/>
    <property type="match status" value="1"/>
</dbReference>
<dbReference type="Proteomes" id="UP001525968">
    <property type="component" value="Unassembled WGS sequence"/>
</dbReference>
<dbReference type="InterPro" id="IPR050563">
    <property type="entry name" value="4-hydroxybenzoyl-CoA_TE"/>
</dbReference>